<sequence>MPIKDKQKRKPTVAIEEAIYQKVKSKAKEKGLSLVDYVNETLLLNAEKDDFLKRYAPFLEKISVGETLILKDHKIGKLVEVYLKQNKMYCTQDEDDDCIHIHFALALPELALLKKSG</sequence>
<dbReference type="RefSeq" id="WP_157927307.1">
    <property type="nucleotide sequence ID" value="NZ_LT841358.1"/>
</dbReference>
<dbReference type="Proteomes" id="UP000230607">
    <property type="component" value="Chromosome 1"/>
</dbReference>
<accession>A0A2H1FEY1</accession>
<gene>
    <name evidence="1" type="ORF">NCS_11122</name>
</gene>
<name>A0A2H1FEY1_9ARCH</name>
<protein>
    <submittedName>
        <fullName evidence="1">Uncharacterized protein</fullName>
    </submittedName>
</protein>
<reference evidence="2" key="1">
    <citation type="submission" date="2017-03" db="EMBL/GenBank/DDBJ databases">
        <authorList>
            <person name="Herbold C."/>
        </authorList>
    </citation>
    <scope>NUCLEOTIDE SEQUENCE [LARGE SCALE GENOMIC DNA]</scope>
</reference>
<dbReference type="EMBL" id="LT841358">
    <property type="protein sequence ID" value="SMH71315.1"/>
    <property type="molecule type" value="Genomic_DNA"/>
</dbReference>
<organism evidence="1 2">
    <name type="scientific">Candidatus Nitrosotalea okcheonensis</name>
    <dbReference type="NCBI Taxonomy" id="1903276"/>
    <lineage>
        <taxon>Archaea</taxon>
        <taxon>Nitrososphaerota</taxon>
        <taxon>Nitrososphaeria</taxon>
        <taxon>Nitrosotaleales</taxon>
        <taxon>Nitrosotaleaceae</taxon>
        <taxon>Nitrosotalea</taxon>
    </lineage>
</organism>
<keyword evidence="2" id="KW-1185">Reference proteome</keyword>
<dbReference type="AlphaFoldDB" id="A0A2H1FEY1"/>
<evidence type="ECO:0000313" key="2">
    <source>
        <dbReference type="Proteomes" id="UP000230607"/>
    </source>
</evidence>
<proteinExistence type="predicted"/>
<evidence type="ECO:0000313" key="1">
    <source>
        <dbReference type="EMBL" id="SMH71315.1"/>
    </source>
</evidence>
<dbReference type="OrthoDB" id="6754at2157"/>